<dbReference type="HOGENOM" id="CLU_3374206_0_0_6"/>
<protein>
    <submittedName>
        <fullName evidence="1">Uncharacterized protein</fullName>
    </submittedName>
</protein>
<gene>
    <name evidence="1" type="ORF">KPNJ2_03811</name>
</gene>
<dbReference type="KEGG" id="kps:KPNJ2_03811"/>
<name>W8VHL1_KLEPN</name>
<accession>W8VHL1</accession>
<proteinExistence type="predicted"/>
<organism evidence="1 2">
    <name type="scientific">Klebsiella pneumoniae 30684/NJST258_2</name>
    <dbReference type="NCBI Taxonomy" id="1420013"/>
    <lineage>
        <taxon>Bacteria</taxon>
        <taxon>Pseudomonadati</taxon>
        <taxon>Pseudomonadota</taxon>
        <taxon>Gammaproteobacteria</taxon>
        <taxon>Enterobacterales</taxon>
        <taxon>Enterobacteriaceae</taxon>
        <taxon>Klebsiella/Raoultella group</taxon>
        <taxon>Klebsiella</taxon>
        <taxon>Klebsiella pneumoniae complex</taxon>
    </lineage>
</organism>
<dbReference type="AlphaFoldDB" id="W8VHL1"/>
<evidence type="ECO:0000313" key="1">
    <source>
        <dbReference type="EMBL" id="AHM80591.1"/>
    </source>
</evidence>
<dbReference type="EMBL" id="CP006918">
    <property type="protein sequence ID" value="AHM80591.1"/>
    <property type="molecule type" value="Genomic_DNA"/>
</dbReference>
<dbReference type="Proteomes" id="UP000019586">
    <property type="component" value="Chromosome"/>
</dbReference>
<reference evidence="1 2" key="1">
    <citation type="journal article" date="2014" name="Proc. Natl. Acad. Sci. U.S.A.">
        <title>Molecular dissection of the evolution of carbapenem-resistant multilocus sequence type 258 Klebsiella pneumoniae.</title>
        <authorList>
            <person name="Deleo F.R."/>
            <person name="Chen L."/>
            <person name="Porcella S.F."/>
            <person name="Martens C.A."/>
            <person name="Kobayashi S.D."/>
            <person name="Porter A.R."/>
            <person name="Chavda K.D."/>
            <person name="Jacobs M.R."/>
            <person name="Mathema B."/>
            <person name="Olsen R.J."/>
            <person name="Bonomo R.A."/>
            <person name="Musser J.M."/>
            <person name="Kreiswirth B.N."/>
        </authorList>
    </citation>
    <scope>NUCLEOTIDE SEQUENCE [LARGE SCALE GENOMIC DNA]</scope>
    <source>
        <strain evidence="1">30684/NJST258_2</strain>
    </source>
</reference>
<evidence type="ECO:0000313" key="2">
    <source>
        <dbReference type="Proteomes" id="UP000019586"/>
    </source>
</evidence>
<sequence length="35" mass="4023">MMVYVLLIDNYSHYIAVIWRTAMLIPNHSENSGAV</sequence>